<dbReference type="SUPFAM" id="SSF51219">
    <property type="entry name" value="TRAP-like"/>
    <property type="match status" value="1"/>
</dbReference>
<keyword evidence="2" id="KW-1185">Reference proteome</keyword>
<dbReference type="NCBIfam" id="TIGR00266">
    <property type="entry name" value="TIGR00266 family protein"/>
    <property type="match status" value="1"/>
</dbReference>
<dbReference type="InterPro" id="IPR036983">
    <property type="entry name" value="AIM24_sf"/>
</dbReference>
<comment type="caution">
    <text evidence="1">The sequence shown here is derived from an EMBL/GenBank/DDBJ whole genome shotgun (WGS) entry which is preliminary data.</text>
</comment>
<evidence type="ECO:0000313" key="1">
    <source>
        <dbReference type="EMBL" id="MBE9146374.1"/>
    </source>
</evidence>
<dbReference type="PANTHER" id="PTHR43657">
    <property type="entry name" value="TRYPTOPHAN RNA-BINDING ATTENUATOR PROTEIN-LIKE PROTEIN"/>
    <property type="match status" value="1"/>
</dbReference>
<dbReference type="Pfam" id="PF01987">
    <property type="entry name" value="AIM24"/>
    <property type="match status" value="1"/>
</dbReference>
<sequence>MEVELMYQHAYTLGRVKLLGGEQVQVEAASMVGMSSGVTLQTQATGGFLKSLGRAFLGGESFFQNIYTAPAQGGEVLVAPGLPGDLITLDITEPMLVQSGAYVASDISLEIDSKWGGSKSFFGTGGGLFMLRAQGRGKMVVSSYGAIHEITLAAGQSYTIDTGHLVALPETMPFKTRSIGGMKSFLFSGEGFVADLTGPGKFLVQTRSQDQFLSWLIPKLPQSTSTNQQ</sequence>
<proteinExistence type="predicted"/>
<dbReference type="EMBL" id="JADEWU010000096">
    <property type="protein sequence ID" value="MBE9146374.1"/>
    <property type="molecule type" value="Genomic_DNA"/>
</dbReference>
<reference evidence="1 2" key="1">
    <citation type="submission" date="2020-10" db="EMBL/GenBank/DDBJ databases">
        <authorList>
            <person name="Castelo-Branco R."/>
            <person name="Eusebio N."/>
            <person name="Adriana R."/>
            <person name="Vieira A."/>
            <person name="Brugerolle De Fraissinette N."/>
            <person name="Rezende De Castro R."/>
            <person name="Schneider M.P."/>
            <person name="Vasconcelos V."/>
            <person name="Leao P.N."/>
        </authorList>
    </citation>
    <scope>NUCLEOTIDE SEQUENCE [LARGE SCALE GENOMIC DNA]</scope>
    <source>
        <strain evidence="1 2">LEGE 06226</strain>
    </source>
</reference>
<dbReference type="InterPro" id="IPR016031">
    <property type="entry name" value="Trp_RNA-bd_attenuator-like_dom"/>
</dbReference>
<dbReference type="Gene3D" id="3.60.160.10">
    <property type="entry name" value="Mitochondrial biogenesis AIM24"/>
    <property type="match status" value="1"/>
</dbReference>
<gene>
    <name evidence="1" type="ORF">IQ236_24580</name>
</gene>
<protein>
    <submittedName>
        <fullName evidence="1">TIGR00266 family protein</fullName>
    </submittedName>
</protein>
<name>A0ABR9UJR3_9CYAN</name>
<evidence type="ECO:0000313" key="2">
    <source>
        <dbReference type="Proteomes" id="UP000640725"/>
    </source>
</evidence>
<dbReference type="Proteomes" id="UP000640725">
    <property type="component" value="Unassembled WGS sequence"/>
</dbReference>
<dbReference type="PANTHER" id="PTHR43657:SF1">
    <property type="entry name" value="ALTERED INHERITANCE OF MITOCHONDRIA PROTEIN 24, MITOCHONDRIAL"/>
    <property type="match status" value="1"/>
</dbReference>
<dbReference type="RefSeq" id="WP_193871717.1">
    <property type="nucleotide sequence ID" value="NZ_JADEWU010000096.1"/>
</dbReference>
<organism evidence="1 2">
    <name type="scientific">Planktothrix mougeotii LEGE 06226</name>
    <dbReference type="NCBI Taxonomy" id="1828728"/>
    <lineage>
        <taxon>Bacteria</taxon>
        <taxon>Bacillati</taxon>
        <taxon>Cyanobacteriota</taxon>
        <taxon>Cyanophyceae</taxon>
        <taxon>Oscillatoriophycideae</taxon>
        <taxon>Oscillatoriales</taxon>
        <taxon>Microcoleaceae</taxon>
        <taxon>Planktothrix</taxon>
    </lineage>
</organism>
<dbReference type="InterPro" id="IPR002838">
    <property type="entry name" value="AIM24"/>
</dbReference>
<accession>A0ABR9UJR3</accession>